<feature type="transmembrane region" description="Helical" evidence="1">
    <location>
        <begin position="310"/>
        <end position="328"/>
    </location>
</feature>
<dbReference type="PATRIC" id="fig|1423796.3.peg.187"/>
<organism evidence="2 3">
    <name type="scientific">Loigolactobacillus rennini DSM 20253</name>
    <dbReference type="NCBI Taxonomy" id="1423796"/>
    <lineage>
        <taxon>Bacteria</taxon>
        <taxon>Bacillati</taxon>
        <taxon>Bacillota</taxon>
        <taxon>Bacilli</taxon>
        <taxon>Lactobacillales</taxon>
        <taxon>Lactobacillaceae</taxon>
        <taxon>Loigolactobacillus</taxon>
    </lineage>
</organism>
<accession>A0A0R2CSK0</accession>
<dbReference type="STRING" id="1423796.FC24_GL000178"/>
<feature type="transmembrane region" description="Helical" evidence="1">
    <location>
        <begin position="267"/>
        <end position="289"/>
    </location>
</feature>
<feature type="transmembrane region" description="Helical" evidence="1">
    <location>
        <begin position="53"/>
        <end position="75"/>
    </location>
</feature>
<keyword evidence="1" id="KW-1133">Transmembrane helix</keyword>
<keyword evidence="3" id="KW-1185">Reference proteome</keyword>
<sequence length="395" mass="46318">MYDLDEPRGLVMIYIVVGLVTSAIALVANQFIGKTVIIDQGDRLVRSYSAKPVQILLFAFISAIYIVLAGIRYQVGTDYTTYLKFQIPKALGLVHRSGYNVEFLYQKLIEIGGYFGSYQLIFLLTHILIIVFCFMYIWTRSTNYALSLYIFMFSTFFNFSLNGMRQAIATTIFLFATQYIVQRAPLKYFFWIFIAILFHKSGVLYLLFYFLRFVRLKYLRFYFLPLLVAAPVVIVNSDWINSILYWLSLKLGFYSRFFGSTYDGNNLFNSFNLIWIMVNLFLLFLIIFFNQRSYWTHTPNGDNFDNSFNLDINIQVIATLFSLLSFAIPGSFRVIYLFIPIQMTLVPNLVTKIREREMRLVVTCGILFMYALLFFIIIIVWHYNVTLPYQTIFSH</sequence>
<keyword evidence="1" id="KW-0812">Transmembrane</keyword>
<proteinExistence type="predicted"/>
<feature type="transmembrane region" description="Helical" evidence="1">
    <location>
        <begin position="223"/>
        <end position="247"/>
    </location>
</feature>
<dbReference type="InterPro" id="IPR049458">
    <property type="entry name" value="EpsG-like"/>
</dbReference>
<dbReference type="Pfam" id="PF14897">
    <property type="entry name" value="EpsG"/>
    <property type="match status" value="1"/>
</dbReference>
<dbReference type="Proteomes" id="UP000051638">
    <property type="component" value="Unassembled WGS sequence"/>
</dbReference>
<evidence type="ECO:0000256" key="1">
    <source>
        <dbReference type="SAM" id="Phobius"/>
    </source>
</evidence>
<reference evidence="2 3" key="1">
    <citation type="journal article" date="2015" name="Genome Announc.">
        <title>Expanding the biotechnology potential of lactobacilli through comparative genomics of 213 strains and associated genera.</title>
        <authorList>
            <person name="Sun Z."/>
            <person name="Harris H.M."/>
            <person name="McCann A."/>
            <person name="Guo C."/>
            <person name="Argimon S."/>
            <person name="Zhang W."/>
            <person name="Yang X."/>
            <person name="Jeffery I.B."/>
            <person name="Cooney J.C."/>
            <person name="Kagawa T.F."/>
            <person name="Liu W."/>
            <person name="Song Y."/>
            <person name="Salvetti E."/>
            <person name="Wrobel A."/>
            <person name="Rasinkangas P."/>
            <person name="Parkhill J."/>
            <person name="Rea M.C."/>
            <person name="O'Sullivan O."/>
            <person name="Ritari J."/>
            <person name="Douillard F.P."/>
            <person name="Paul Ross R."/>
            <person name="Yang R."/>
            <person name="Briner A.E."/>
            <person name="Felis G.E."/>
            <person name="de Vos W.M."/>
            <person name="Barrangou R."/>
            <person name="Klaenhammer T.R."/>
            <person name="Caufield P.W."/>
            <person name="Cui Y."/>
            <person name="Zhang H."/>
            <person name="O'Toole P.W."/>
        </authorList>
    </citation>
    <scope>NUCLEOTIDE SEQUENCE [LARGE SCALE GENOMIC DNA]</scope>
    <source>
        <strain evidence="2 3">DSM 20253</strain>
    </source>
</reference>
<comment type="caution">
    <text evidence="2">The sequence shown here is derived from an EMBL/GenBank/DDBJ whole genome shotgun (WGS) entry which is preliminary data.</text>
</comment>
<feature type="transmembrane region" description="Helical" evidence="1">
    <location>
        <begin position="12"/>
        <end position="32"/>
    </location>
</feature>
<feature type="transmembrane region" description="Helical" evidence="1">
    <location>
        <begin position="118"/>
        <end position="138"/>
    </location>
</feature>
<feature type="transmembrane region" description="Helical" evidence="1">
    <location>
        <begin position="188"/>
        <end position="211"/>
    </location>
</feature>
<gene>
    <name evidence="2" type="ORF">FC24_GL000178</name>
</gene>
<protein>
    <submittedName>
        <fullName evidence="2">ABC superfamily ATP binding cassette transporter permease subunit</fullName>
    </submittedName>
</protein>
<name>A0A0R2CSK0_9LACO</name>
<dbReference type="EMBL" id="AYYI01000087">
    <property type="protein sequence ID" value="KRM94615.1"/>
    <property type="molecule type" value="Genomic_DNA"/>
</dbReference>
<evidence type="ECO:0000313" key="2">
    <source>
        <dbReference type="EMBL" id="KRM94615.1"/>
    </source>
</evidence>
<evidence type="ECO:0000313" key="3">
    <source>
        <dbReference type="Proteomes" id="UP000051638"/>
    </source>
</evidence>
<feature type="transmembrane region" description="Helical" evidence="1">
    <location>
        <begin position="360"/>
        <end position="383"/>
    </location>
</feature>
<dbReference type="AlphaFoldDB" id="A0A0R2CSK0"/>
<keyword evidence="1" id="KW-0472">Membrane</keyword>
<feature type="transmembrane region" description="Helical" evidence="1">
    <location>
        <begin position="150"/>
        <end position="176"/>
    </location>
</feature>